<organism evidence="9">
    <name type="scientific">Timema bartmani</name>
    <dbReference type="NCBI Taxonomy" id="61472"/>
    <lineage>
        <taxon>Eukaryota</taxon>
        <taxon>Metazoa</taxon>
        <taxon>Ecdysozoa</taxon>
        <taxon>Arthropoda</taxon>
        <taxon>Hexapoda</taxon>
        <taxon>Insecta</taxon>
        <taxon>Pterygota</taxon>
        <taxon>Neoptera</taxon>
        <taxon>Polyneoptera</taxon>
        <taxon>Phasmatodea</taxon>
        <taxon>Timematodea</taxon>
        <taxon>Timematoidea</taxon>
        <taxon>Timematidae</taxon>
        <taxon>Timema</taxon>
    </lineage>
</organism>
<feature type="domain" description="AMP-dependent synthetase/ligase" evidence="8">
    <location>
        <begin position="235"/>
        <end position="645"/>
    </location>
</feature>
<dbReference type="GO" id="GO:0005886">
    <property type="term" value="C:plasma membrane"/>
    <property type="evidence" value="ECO:0007669"/>
    <property type="project" value="TreeGrafter"/>
</dbReference>
<dbReference type="GO" id="GO:0030182">
    <property type="term" value="P:neuron differentiation"/>
    <property type="evidence" value="ECO:0007669"/>
    <property type="project" value="TreeGrafter"/>
</dbReference>
<evidence type="ECO:0000256" key="7">
    <source>
        <dbReference type="ARBA" id="ARBA00036813"/>
    </source>
</evidence>
<evidence type="ECO:0000256" key="1">
    <source>
        <dbReference type="ARBA" id="ARBA00006432"/>
    </source>
</evidence>
<dbReference type="InterPro" id="IPR000873">
    <property type="entry name" value="AMP-dep_synth/lig_dom"/>
</dbReference>
<evidence type="ECO:0000256" key="3">
    <source>
        <dbReference type="ARBA" id="ARBA00022741"/>
    </source>
</evidence>
<keyword evidence="3" id="KW-0547">Nucleotide-binding</keyword>
<protein>
    <recommendedName>
        <fullName evidence="6">long-chain-fatty-acid--CoA ligase</fullName>
        <ecNumber evidence="6">6.2.1.3</ecNumber>
    </recommendedName>
</protein>
<evidence type="ECO:0000256" key="4">
    <source>
        <dbReference type="ARBA" id="ARBA00022832"/>
    </source>
</evidence>
<dbReference type="Pfam" id="PF00501">
    <property type="entry name" value="AMP-binding"/>
    <property type="match status" value="1"/>
</dbReference>
<dbReference type="FunFam" id="3.40.50.12780:FF:000026">
    <property type="entry name" value="Uncharacterized protein, isoform B"/>
    <property type="match status" value="1"/>
</dbReference>
<dbReference type="GO" id="GO:0005783">
    <property type="term" value="C:endoplasmic reticulum"/>
    <property type="evidence" value="ECO:0007669"/>
    <property type="project" value="TreeGrafter"/>
</dbReference>
<evidence type="ECO:0000256" key="5">
    <source>
        <dbReference type="ARBA" id="ARBA00022840"/>
    </source>
</evidence>
<gene>
    <name evidence="9" type="ORF">TBIB3V08_LOCUS5300</name>
</gene>
<dbReference type="PANTHER" id="PTHR43272">
    <property type="entry name" value="LONG-CHAIN-FATTY-ACID--COA LIGASE"/>
    <property type="match status" value="1"/>
</dbReference>
<dbReference type="EMBL" id="OD565892">
    <property type="protein sequence ID" value="CAD7442881.1"/>
    <property type="molecule type" value="Genomic_DNA"/>
</dbReference>
<evidence type="ECO:0000313" key="9">
    <source>
        <dbReference type="EMBL" id="CAD7442881.1"/>
    </source>
</evidence>
<dbReference type="PROSITE" id="PS00455">
    <property type="entry name" value="AMP_BINDING"/>
    <property type="match status" value="1"/>
</dbReference>
<dbReference type="InterPro" id="IPR042099">
    <property type="entry name" value="ANL_N_sf"/>
</dbReference>
<keyword evidence="4" id="KW-0276">Fatty acid metabolism</keyword>
<keyword evidence="5" id="KW-0067">ATP-binding</keyword>
<evidence type="ECO:0000256" key="2">
    <source>
        <dbReference type="ARBA" id="ARBA00022598"/>
    </source>
</evidence>
<keyword evidence="4" id="KW-0443">Lipid metabolism</keyword>
<dbReference type="GO" id="GO:0005524">
    <property type="term" value="F:ATP binding"/>
    <property type="evidence" value="ECO:0007669"/>
    <property type="project" value="UniProtKB-KW"/>
</dbReference>
<dbReference type="InterPro" id="IPR020845">
    <property type="entry name" value="AMP-binding_CS"/>
</dbReference>
<accession>A0A7R9EXP0</accession>
<evidence type="ECO:0000256" key="6">
    <source>
        <dbReference type="ARBA" id="ARBA00026121"/>
    </source>
</evidence>
<proteinExistence type="inferred from homology"/>
<dbReference type="AlphaFoldDB" id="A0A7R9EXP0"/>
<comment type="catalytic activity">
    <reaction evidence="7">
        <text>a long-chain fatty acid + ATP + CoA = a long-chain fatty acyl-CoA + AMP + diphosphate</text>
        <dbReference type="Rhea" id="RHEA:15421"/>
        <dbReference type="ChEBI" id="CHEBI:30616"/>
        <dbReference type="ChEBI" id="CHEBI:33019"/>
        <dbReference type="ChEBI" id="CHEBI:57287"/>
        <dbReference type="ChEBI" id="CHEBI:57560"/>
        <dbReference type="ChEBI" id="CHEBI:83139"/>
        <dbReference type="ChEBI" id="CHEBI:456215"/>
        <dbReference type="EC" id="6.2.1.3"/>
    </reaction>
</comment>
<dbReference type="SUPFAM" id="SSF56801">
    <property type="entry name" value="Acetyl-CoA synthetase-like"/>
    <property type="match status" value="1"/>
</dbReference>
<dbReference type="GO" id="GO:0035336">
    <property type="term" value="P:long-chain fatty-acyl-CoA metabolic process"/>
    <property type="evidence" value="ECO:0007669"/>
    <property type="project" value="TreeGrafter"/>
</dbReference>
<name>A0A7R9EXP0_9NEOP</name>
<dbReference type="GO" id="GO:0005811">
    <property type="term" value="C:lipid droplet"/>
    <property type="evidence" value="ECO:0007669"/>
    <property type="project" value="TreeGrafter"/>
</dbReference>
<dbReference type="PANTHER" id="PTHR43272:SF83">
    <property type="entry name" value="ACYL-COA SYNTHETASE LONG-CHAIN, ISOFORM J"/>
    <property type="match status" value="1"/>
</dbReference>
<sequence>MKRTRICVKSLSARKIRTSDLPVIGSLVYCESSASNHAVTEAGRYNVNVTSSCRDSLTHVFYHVGGGFICSSDGKARKFLPGAGRIYPHWWKWRATTRNMGEDGFWVVGTIGALKALAFVYDVLTYPVYLILQRPWVKKSLSAREKARVIHSDDGSITYRTNLEPGPLHVTLVRSGIDTMSKMFHFAAKLHSNKPCLGTRQILSDDDEKQPNGRIFKKTVIESCFVDPTNSLFQYTLGDYTWKTFTEAEEEAASFGRGLRVLGQEPGMNMIIFAETREEWMVAAHGCFKQNIPLVTIYATLGEDAIIHGINETEGTIVVTSHDLLPKFKNILAHTPKVRTLIYMEDQLKRTETDGYKEGVRIISFSQVIKDGKSTKIEEVPPSATDTAIIMYTSGSTGMPKGVLITHRNMIATLKAFSDSVDICPDDIFLGFLPLAHVFELLTESVCFLCGVSIGYSTPLTMIDTSSKIKKGSKGDATVLKPTILNSVPLILDRISKGIGDKVSKSSDFQKAVFRFAYDYRKMWMRRGFDTPLLNRFVFGKTRQLLGGRVRLVLAGGAPLSPDTHELIKVCLCVKLTTGYGLTETCSLATVLDRHDMSTGRVGGPTTMNDIRLVDWNDGNYRVTDKPYPRGEILIGGENVSPGYYKLPDKSSEDFFEADGKQWFKSGDIGELHPDGVIKIIDRKKDLVKLQLGEYVSLGKVETEMKTCPVVENICVYGDPTKQYTVALVVPNAVPLSEIAAKIGLTGLAFEELCVNPAVEKAVLKELAEHGNKSKLQRFEIPAAIKLCSEVWSPDMGLVTAAFKLKRKVIQDRYQHEINRMYAS</sequence>
<evidence type="ECO:0000259" key="8">
    <source>
        <dbReference type="Pfam" id="PF00501"/>
    </source>
</evidence>
<keyword evidence="2" id="KW-0436">Ligase</keyword>
<dbReference type="EC" id="6.2.1.3" evidence="6"/>
<dbReference type="Gene3D" id="3.40.50.12780">
    <property type="entry name" value="N-terminal domain of ligase-like"/>
    <property type="match status" value="1"/>
</dbReference>
<reference evidence="9" key="1">
    <citation type="submission" date="2020-11" db="EMBL/GenBank/DDBJ databases">
        <authorList>
            <person name="Tran Van P."/>
        </authorList>
    </citation>
    <scope>NUCLEOTIDE SEQUENCE</scope>
</reference>
<dbReference type="GO" id="GO:0090433">
    <property type="term" value="F:palmitoyl-CoA ligase activity"/>
    <property type="evidence" value="ECO:0007669"/>
    <property type="project" value="TreeGrafter"/>
</dbReference>
<comment type="similarity">
    <text evidence="1">Belongs to the ATP-dependent AMP-binding enzyme family.</text>
</comment>